<organism evidence="1 2">
    <name type="scientific">Candidatus Methanocrinis alkalitolerans</name>
    <dbReference type="NCBI Taxonomy" id="3033395"/>
    <lineage>
        <taxon>Archaea</taxon>
        <taxon>Methanobacteriati</taxon>
        <taxon>Methanobacteriota</taxon>
        <taxon>Stenosarchaea group</taxon>
        <taxon>Methanomicrobia</taxon>
        <taxon>Methanotrichales</taxon>
        <taxon>Methanotrichaceae</taxon>
        <taxon>Methanocrinis</taxon>
    </lineage>
</organism>
<dbReference type="RefSeq" id="WP_316969033.1">
    <property type="nucleotide sequence ID" value="NZ_JARFPL010000018.1"/>
</dbReference>
<reference evidence="1 2" key="1">
    <citation type="submission" date="2023-03" db="EMBL/GenBank/DDBJ databases">
        <title>Whole genome sequencing of Methanotrichaceae archaeon M04Ac.</title>
        <authorList>
            <person name="Khomyakova M.A."/>
            <person name="Merkel A.Y."/>
            <person name="Slobodkin A.I."/>
        </authorList>
    </citation>
    <scope>NUCLEOTIDE SEQUENCE [LARGE SCALE GENOMIC DNA]</scope>
    <source>
        <strain evidence="1 2">M04Ac</strain>
    </source>
</reference>
<dbReference type="Proteomes" id="UP001215956">
    <property type="component" value="Unassembled WGS sequence"/>
</dbReference>
<name>A0ABT5XF38_9EURY</name>
<evidence type="ECO:0000313" key="2">
    <source>
        <dbReference type="Proteomes" id="UP001215956"/>
    </source>
</evidence>
<accession>A0ABT5XF38</accession>
<gene>
    <name evidence="1" type="ORF">P0O24_07015</name>
</gene>
<protein>
    <submittedName>
        <fullName evidence="1">Uncharacterized protein</fullName>
    </submittedName>
</protein>
<sequence>MAAAYTIPPVPAIDVEGSQDGPWRKTRRSPASKLAGDVVVNNKVYIENTGI</sequence>
<evidence type="ECO:0000313" key="1">
    <source>
        <dbReference type="EMBL" id="MDF0593329.1"/>
    </source>
</evidence>
<keyword evidence="2" id="KW-1185">Reference proteome</keyword>
<proteinExistence type="predicted"/>
<comment type="caution">
    <text evidence="1">The sequence shown here is derived from an EMBL/GenBank/DDBJ whole genome shotgun (WGS) entry which is preliminary data.</text>
</comment>
<dbReference type="EMBL" id="JARFPL010000018">
    <property type="protein sequence ID" value="MDF0593329.1"/>
    <property type="molecule type" value="Genomic_DNA"/>
</dbReference>